<dbReference type="Proteomes" id="UP001501844">
    <property type="component" value="Unassembled WGS sequence"/>
</dbReference>
<evidence type="ECO:0000313" key="2">
    <source>
        <dbReference type="Proteomes" id="UP001501844"/>
    </source>
</evidence>
<comment type="caution">
    <text evidence="1">The sequence shown here is derived from an EMBL/GenBank/DDBJ whole genome shotgun (WGS) entry which is preliminary data.</text>
</comment>
<gene>
    <name evidence="1" type="ORF">GCM10023183_28740</name>
</gene>
<dbReference type="RefSeq" id="WP_345167518.1">
    <property type="nucleotide sequence ID" value="NZ_BAABGX010000002.1"/>
</dbReference>
<name>A0ABP8FTD4_9BACT</name>
<proteinExistence type="predicted"/>
<reference evidence="2" key="1">
    <citation type="journal article" date="2019" name="Int. J. Syst. Evol. Microbiol.">
        <title>The Global Catalogue of Microorganisms (GCM) 10K type strain sequencing project: providing services to taxonomists for standard genome sequencing and annotation.</title>
        <authorList>
            <consortium name="The Broad Institute Genomics Platform"/>
            <consortium name="The Broad Institute Genome Sequencing Center for Infectious Disease"/>
            <person name="Wu L."/>
            <person name="Ma J."/>
        </authorList>
    </citation>
    <scope>NUCLEOTIDE SEQUENCE [LARGE SCALE GENOMIC DNA]</scope>
    <source>
        <strain evidence="2">JCM 17917</strain>
    </source>
</reference>
<dbReference type="EMBL" id="BAABGX010000002">
    <property type="protein sequence ID" value="GAA4310615.1"/>
    <property type="molecule type" value="Genomic_DNA"/>
</dbReference>
<protein>
    <recommendedName>
        <fullName evidence="3">Lipoprotein</fullName>
    </recommendedName>
</protein>
<accession>A0ABP8FTD4</accession>
<dbReference type="PROSITE" id="PS51257">
    <property type="entry name" value="PROKAR_LIPOPROTEIN"/>
    <property type="match status" value="1"/>
</dbReference>
<evidence type="ECO:0000313" key="1">
    <source>
        <dbReference type="EMBL" id="GAA4310615.1"/>
    </source>
</evidence>
<keyword evidence="2" id="KW-1185">Reference proteome</keyword>
<sequence>MMDRLLFILLFCFVIASCRQSEKAPLTQEQPISVSESTYKEYEVLLKEEAQTTNTDCQDENETPTLGIGLVSAPAIFELFHDSLLTKRYVRWNTDSSETPSNVVCSKFYFPDYSIFHFVCLQETSRYYKVLANADQVKYFPKTKDYRFETWEEYILNSFGIRRKTGDLASTNTYKQEVKQAPNKSSKSIEIPKGHEMFCPQEVTGDWVKVTYDCFYNKERNPYEGEPCHTFIQKCKEPVTGWLKWREGNQVLIDILLMP</sequence>
<organism evidence="1 2">
    <name type="scientific">Nibribacter koreensis</name>
    <dbReference type="NCBI Taxonomy" id="1084519"/>
    <lineage>
        <taxon>Bacteria</taxon>
        <taxon>Pseudomonadati</taxon>
        <taxon>Bacteroidota</taxon>
        <taxon>Cytophagia</taxon>
        <taxon>Cytophagales</taxon>
        <taxon>Hymenobacteraceae</taxon>
        <taxon>Nibribacter</taxon>
    </lineage>
</organism>
<evidence type="ECO:0008006" key="3">
    <source>
        <dbReference type="Google" id="ProtNLM"/>
    </source>
</evidence>